<dbReference type="PANTHER" id="PTHR43320:SF3">
    <property type="entry name" value="CARBOHYDRATE KINASE PFKB DOMAIN-CONTAINING PROTEIN"/>
    <property type="match status" value="1"/>
</dbReference>
<keyword evidence="6" id="KW-1185">Reference proteome</keyword>
<sequence>MKTYNIAGIGNAVVDVITTVDDRFLDRMDIHKGIMQLIERARAETLYDAMTDRAQASGGSVANTLAGAGKLGLKAAFVGRVNDDDLGRFYAQDTEAAGTRFVNAPVAGGELPSSRSMIFVTPDGERSMNTYLGISAELGPEDVDESVMADSEIVFLEGYLFDKDKGKDAFLKAARACRGAGGKAGIALSDPFCVDRHRADFRDLVANHMDYVIGNEQEWVSLYQANDLDDALAQAVQDCPLVVCTRSGDPVWICAQGRKLEIPVTRAVPVDATGAGDQFAAGFLYGLATGRDLETAGRMGVIAASEVISHIGARPKTDLRAAFRRAGLIGA</sequence>
<evidence type="ECO:0000313" key="5">
    <source>
        <dbReference type="EMBL" id="PZX46568.1"/>
    </source>
</evidence>
<comment type="caution">
    <text evidence="5">The sequence shown here is derived from an EMBL/GenBank/DDBJ whole genome shotgun (WGS) entry which is preliminary data.</text>
</comment>
<dbReference type="InterPro" id="IPR052700">
    <property type="entry name" value="Carb_kinase_PfkB-like"/>
</dbReference>
<evidence type="ECO:0000256" key="2">
    <source>
        <dbReference type="ARBA" id="ARBA00022679"/>
    </source>
</evidence>
<dbReference type="RefSeq" id="WP_071470845.1">
    <property type="nucleotide sequence ID" value="NZ_MEHT01000045.1"/>
</dbReference>
<dbReference type="AlphaFoldDB" id="A0A2W7QDE7"/>
<dbReference type="InterPro" id="IPR029056">
    <property type="entry name" value="Ribokinase-like"/>
</dbReference>
<dbReference type="Proteomes" id="UP000249364">
    <property type="component" value="Unassembled WGS sequence"/>
</dbReference>
<dbReference type="GO" id="GO:0016301">
    <property type="term" value="F:kinase activity"/>
    <property type="evidence" value="ECO:0007669"/>
    <property type="project" value="UniProtKB-KW"/>
</dbReference>
<proteinExistence type="inferred from homology"/>
<comment type="similarity">
    <text evidence="1">Belongs to the carbohydrate kinase PfkB family.</text>
</comment>
<dbReference type="Gene3D" id="3.40.1190.20">
    <property type="match status" value="1"/>
</dbReference>
<dbReference type="STRING" id="121821.GCA_001870675_03080"/>
<dbReference type="CDD" id="cd01168">
    <property type="entry name" value="adenosine_kinase"/>
    <property type="match status" value="1"/>
</dbReference>
<evidence type="ECO:0000313" key="6">
    <source>
        <dbReference type="Proteomes" id="UP000249364"/>
    </source>
</evidence>
<dbReference type="SUPFAM" id="SSF53613">
    <property type="entry name" value="Ribokinase-like"/>
    <property type="match status" value="1"/>
</dbReference>
<organism evidence="5 6">
    <name type="scientific">Roseinatronobacter thiooxidans</name>
    <dbReference type="NCBI Taxonomy" id="121821"/>
    <lineage>
        <taxon>Bacteria</taxon>
        <taxon>Pseudomonadati</taxon>
        <taxon>Pseudomonadota</taxon>
        <taxon>Alphaproteobacteria</taxon>
        <taxon>Rhodobacterales</taxon>
        <taxon>Paracoccaceae</taxon>
        <taxon>Roseinatronobacter</taxon>
    </lineage>
</organism>
<dbReference type="OrthoDB" id="9813569at2"/>
<protein>
    <submittedName>
        <fullName evidence="5">Sugar/nucleoside kinase (Ribokinase family)</fullName>
    </submittedName>
</protein>
<dbReference type="PANTHER" id="PTHR43320">
    <property type="entry name" value="SUGAR KINASE"/>
    <property type="match status" value="1"/>
</dbReference>
<reference evidence="5 6" key="1">
    <citation type="submission" date="2018-06" db="EMBL/GenBank/DDBJ databases">
        <title>Genomic Encyclopedia of Archaeal and Bacterial Type Strains, Phase II (KMG-II): from individual species to whole genera.</title>
        <authorList>
            <person name="Goeker M."/>
        </authorList>
    </citation>
    <scope>NUCLEOTIDE SEQUENCE [LARGE SCALE GENOMIC DNA]</scope>
    <source>
        <strain evidence="5 6">DSM 13087</strain>
    </source>
</reference>
<name>A0A2W7QDE7_9RHOB</name>
<keyword evidence="3 5" id="KW-0418">Kinase</keyword>
<dbReference type="Pfam" id="PF00294">
    <property type="entry name" value="PfkB"/>
    <property type="match status" value="1"/>
</dbReference>
<gene>
    <name evidence="5" type="ORF">LY56_00768</name>
</gene>
<evidence type="ECO:0000259" key="4">
    <source>
        <dbReference type="Pfam" id="PF00294"/>
    </source>
</evidence>
<evidence type="ECO:0000256" key="3">
    <source>
        <dbReference type="ARBA" id="ARBA00022777"/>
    </source>
</evidence>
<dbReference type="InterPro" id="IPR011611">
    <property type="entry name" value="PfkB_dom"/>
</dbReference>
<feature type="domain" description="Carbohydrate kinase PfkB" evidence="4">
    <location>
        <begin position="51"/>
        <end position="315"/>
    </location>
</feature>
<accession>A0A2W7QDE7</accession>
<dbReference type="EMBL" id="QKZQ01000003">
    <property type="protein sequence ID" value="PZX46568.1"/>
    <property type="molecule type" value="Genomic_DNA"/>
</dbReference>
<evidence type="ECO:0000256" key="1">
    <source>
        <dbReference type="ARBA" id="ARBA00010688"/>
    </source>
</evidence>
<keyword evidence="2" id="KW-0808">Transferase</keyword>